<comment type="caution">
    <text evidence="3">The sequence shown here is derived from an EMBL/GenBank/DDBJ whole genome shotgun (WGS) entry which is preliminary data.</text>
</comment>
<organism evidence="3 4">
    <name type="scientific">Sesamum alatum</name>
    <dbReference type="NCBI Taxonomy" id="300844"/>
    <lineage>
        <taxon>Eukaryota</taxon>
        <taxon>Viridiplantae</taxon>
        <taxon>Streptophyta</taxon>
        <taxon>Embryophyta</taxon>
        <taxon>Tracheophyta</taxon>
        <taxon>Spermatophyta</taxon>
        <taxon>Magnoliopsida</taxon>
        <taxon>eudicotyledons</taxon>
        <taxon>Gunneridae</taxon>
        <taxon>Pentapetalae</taxon>
        <taxon>asterids</taxon>
        <taxon>lamiids</taxon>
        <taxon>Lamiales</taxon>
        <taxon>Pedaliaceae</taxon>
        <taxon>Sesamum</taxon>
    </lineage>
</organism>
<keyword evidence="2" id="KW-1133">Transmembrane helix</keyword>
<keyword evidence="2" id="KW-0812">Transmembrane</keyword>
<dbReference type="AlphaFoldDB" id="A0AAE1Y1H5"/>
<name>A0AAE1Y1H5_9LAMI</name>
<protein>
    <submittedName>
        <fullName evidence="3">Uncharacterized protein</fullName>
    </submittedName>
</protein>
<reference evidence="3" key="2">
    <citation type="journal article" date="2024" name="Plant">
        <title>Genomic evolution and insights into agronomic trait innovations of Sesamum species.</title>
        <authorList>
            <person name="Miao H."/>
            <person name="Wang L."/>
            <person name="Qu L."/>
            <person name="Liu H."/>
            <person name="Sun Y."/>
            <person name="Le M."/>
            <person name="Wang Q."/>
            <person name="Wei S."/>
            <person name="Zheng Y."/>
            <person name="Lin W."/>
            <person name="Duan Y."/>
            <person name="Cao H."/>
            <person name="Xiong S."/>
            <person name="Wang X."/>
            <person name="Wei L."/>
            <person name="Li C."/>
            <person name="Ma Q."/>
            <person name="Ju M."/>
            <person name="Zhao R."/>
            <person name="Li G."/>
            <person name="Mu C."/>
            <person name="Tian Q."/>
            <person name="Mei H."/>
            <person name="Zhang T."/>
            <person name="Gao T."/>
            <person name="Zhang H."/>
        </authorList>
    </citation>
    <scope>NUCLEOTIDE SEQUENCE</scope>
    <source>
        <strain evidence="3">3651</strain>
    </source>
</reference>
<feature type="compositionally biased region" description="Low complexity" evidence="1">
    <location>
        <begin position="116"/>
        <end position="130"/>
    </location>
</feature>
<evidence type="ECO:0000313" key="3">
    <source>
        <dbReference type="EMBL" id="KAK4422003.1"/>
    </source>
</evidence>
<evidence type="ECO:0000313" key="4">
    <source>
        <dbReference type="Proteomes" id="UP001293254"/>
    </source>
</evidence>
<gene>
    <name evidence="3" type="ORF">Salat_2151000</name>
</gene>
<feature type="transmembrane region" description="Helical" evidence="2">
    <location>
        <begin position="70"/>
        <end position="89"/>
    </location>
</feature>
<evidence type="ECO:0000256" key="1">
    <source>
        <dbReference type="SAM" id="MobiDB-lite"/>
    </source>
</evidence>
<proteinExistence type="predicted"/>
<keyword evidence="2" id="KW-0472">Membrane</keyword>
<sequence>MASPADNHPFYRFIFGFECALPEFQPLLPVFCCYCFASQFLSSFLVAAAGTGALLKDCRLFDLLPCLHQFPLLVPAIWLWLLGIPLSNLPTPMAKSKKSKAPAEGHAKAPSTGTGKAPAPSNPAAKALLADPRPCQDSRAVPTDYRHWFKQGNYRD</sequence>
<feature type="region of interest" description="Disordered" evidence="1">
    <location>
        <begin position="92"/>
        <end position="142"/>
    </location>
</feature>
<evidence type="ECO:0000256" key="2">
    <source>
        <dbReference type="SAM" id="Phobius"/>
    </source>
</evidence>
<dbReference type="Proteomes" id="UP001293254">
    <property type="component" value="Unassembled WGS sequence"/>
</dbReference>
<dbReference type="EMBL" id="JACGWO010000008">
    <property type="protein sequence ID" value="KAK4422003.1"/>
    <property type="molecule type" value="Genomic_DNA"/>
</dbReference>
<accession>A0AAE1Y1H5</accession>
<feature type="transmembrane region" description="Helical" evidence="2">
    <location>
        <begin position="27"/>
        <end position="50"/>
    </location>
</feature>
<keyword evidence="4" id="KW-1185">Reference proteome</keyword>
<reference evidence="3" key="1">
    <citation type="submission" date="2020-06" db="EMBL/GenBank/DDBJ databases">
        <authorList>
            <person name="Li T."/>
            <person name="Hu X."/>
            <person name="Zhang T."/>
            <person name="Song X."/>
            <person name="Zhang H."/>
            <person name="Dai N."/>
            <person name="Sheng W."/>
            <person name="Hou X."/>
            <person name="Wei L."/>
        </authorList>
    </citation>
    <scope>NUCLEOTIDE SEQUENCE</scope>
    <source>
        <strain evidence="3">3651</strain>
        <tissue evidence="3">Leaf</tissue>
    </source>
</reference>